<organism evidence="3">
    <name type="scientific">Tanacetum cinerariifolium</name>
    <name type="common">Dalmatian daisy</name>
    <name type="synonym">Chrysanthemum cinerariifolium</name>
    <dbReference type="NCBI Taxonomy" id="118510"/>
    <lineage>
        <taxon>Eukaryota</taxon>
        <taxon>Viridiplantae</taxon>
        <taxon>Streptophyta</taxon>
        <taxon>Embryophyta</taxon>
        <taxon>Tracheophyta</taxon>
        <taxon>Spermatophyta</taxon>
        <taxon>Magnoliopsida</taxon>
        <taxon>eudicotyledons</taxon>
        <taxon>Gunneridae</taxon>
        <taxon>Pentapetalae</taxon>
        <taxon>asterids</taxon>
        <taxon>campanulids</taxon>
        <taxon>Asterales</taxon>
        <taxon>Asteraceae</taxon>
        <taxon>Asteroideae</taxon>
        <taxon>Anthemideae</taxon>
        <taxon>Anthemidinae</taxon>
        <taxon>Tanacetum</taxon>
    </lineage>
</organism>
<name>A0A699HYW1_TANCI</name>
<dbReference type="InterPro" id="IPR032567">
    <property type="entry name" value="RTL1-rel"/>
</dbReference>
<dbReference type="InterPro" id="IPR043128">
    <property type="entry name" value="Rev_trsase/Diguanyl_cyclase"/>
</dbReference>
<dbReference type="InterPro" id="IPR043502">
    <property type="entry name" value="DNA/RNA_pol_sf"/>
</dbReference>
<dbReference type="InterPro" id="IPR025452">
    <property type="entry name" value="DUF4218"/>
</dbReference>
<dbReference type="Pfam" id="PF02992">
    <property type="entry name" value="Transposase_21"/>
    <property type="match status" value="1"/>
</dbReference>
<dbReference type="Pfam" id="PF08284">
    <property type="entry name" value="RVP_2"/>
    <property type="match status" value="1"/>
</dbReference>
<dbReference type="AlphaFoldDB" id="A0A699HYW1"/>
<dbReference type="InterPro" id="IPR000477">
    <property type="entry name" value="RT_dom"/>
</dbReference>
<feature type="non-terminal residue" evidence="3">
    <location>
        <position position="1"/>
    </location>
</feature>
<accession>A0A699HYW1</accession>
<feature type="domain" description="DUF4218" evidence="2">
    <location>
        <begin position="365"/>
        <end position="472"/>
    </location>
</feature>
<dbReference type="Gene3D" id="2.40.70.10">
    <property type="entry name" value="Acid Proteases"/>
    <property type="match status" value="1"/>
</dbReference>
<feature type="domain" description="Reverse transcriptase" evidence="1">
    <location>
        <begin position="683"/>
        <end position="759"/>
    </location>
</feature>
<dbReference type="Gene3D" id="3.10.10.10">
    <property type="entry name" value="HIV Type 1 Reverse Transcriptase, subunit A, domain 1"/>
    <property type="match status" value="1"/>
</dbReference>
<feature type="non-terminal residue" evidence="3">
    <location>
        <position position="833"/>
    </location>
</feature>
<protein>
    <recommendedName>
        <fullName evidence="4">Reverse transcriptase domain-containing protein</fullName>
    </recommendedName>
</protein>
<dbReference type="EMBL" id="BKCJ010200107">
    <property type="protein sequence ID" value="GEY68534.1"/>
    <property type="molecule type" value="Genomic_DNA"/>
</dbReference>
<evidence type="ECO:0000259" key="1">
    <source>
        <dbReference type="Pfam" id="PF00078"/>
    </source>
</evidence>
<gene>
    <name evidence="3" type="ORF">Tci_440508</name>
</gene>
<evidence type="ECO:0008006" key="4">
    <source>
        <dbReference type="Google" id="ProtNLM"/>
    </source>
</evidence>
<dbReference type="CDD" id="cd00303">
    <property type="entry name" value="retropepsin_like"/>
    <property type="match status" value="1"/>
</dbReference>
<sequence>VLGIPERLLRIKSLYGKFSKTSSSSGINNEEEEIFDHDMHGLLNDIFHPTSPQQSISSSLIGASEPRLQRLFDSSKTAALVKWHHEERVKDEKIRHPADALAWMFFDQKFPEFASDPRNVRLALASDSFNPFKTMNVSHSIWPVVLIPYNLSPWLVMKQPNFILSLIIPGPGGPRNKIDVYIQPLIKELMELWKDGVETFDASVKQNIQLKAAIHSTISDFPGYGNLSGWSTKGKLACPSCAFDTDSKWLRHGKKWCYVSHRRWLPTDHRWSSDVRSFVGHEEMRTAPILSTGKSKENYNARLDLKEMGKRKELHPKQRLRSNTTFLPKACYQMTRAEKDDFLNILKSIKPPAEFSSNIASCVDLNEFDLQFLESHIAITLCKLERILPPSFFTVMVHLVIHLVNEVRLGGYVAFHWMHPIERDFLTLKSYVHNRAHPEVSITQGCLAQESLTFCSQYLSGVKTVFTRPIRNDDEGRQNDTEESNLFCPGRPLGKKLDYWFSIRKRNRSPNSSLDDQSLAQAHRYVLFNVDAVTIFGENTFYNIEMAQENLVSTNTIIQNCTLTLLNQHFEIDLMPIKLASFDVVIGMDWLSKHRAKIICDEKIVHIPIDDETLIIQDLPALPLVRQVEFQIDLILGAAQIARVPYRLAHSKMQELSDQLQELADRGFIRPSTSSWGSPVLFVKKKDGSFRMCIDYQELNKLTVKNRNPLPRIDDLFDQLQGSSVYSKIDLRSGYHQLRVKDEDIPKTAFRTRSPVCWAEVGDIQFTGPEIIYETTEKIVQIRQRLQAARDAQTEAIKEENVQAENLRGMEKAFEIRTDGTRCIKNRSWLPLF</sequence>
<dbReference type="InterPro" id="IPR021109">
    <property type="entry name" value="Peptidase_aspartic_dom_sf"/>
</dbReference>
<dbReference type="PANTHER" id="PTHR15503:SF45">
    <property type="entry name" value="RNA-DIRECTED DNA POLYMERASE HOMOLOG"/>
    <property type="match status" value="1"/>
</dbReference>
<evidence type="ECO:0000259" key="2">
    <source>
        <dbReference type="Pfam" id="PF13960"/>
    </source>
</evidence>
<dbReference type="SUPFAM" id="SSF56672">
    <property type="entry name" value="DNA/RNA polymerases"/>
    <property type="match status" value="1"/>
</dbReference>
<evidence type="ECO:0000313" key="3">
    <source>
        <dbReference type="EMBL" id="GEY68534.1"/>
    </source>
</evidence>
<dbReference type="InterPro" id="IPR004242">
    <property type="entry name" value="Transposase_21"/>
</dbReference>
<dbReference type="Gene3D" id="3.30.70.270">
    <property type="match status" value="1"/>
</dbReference>
<dbReference type="PANTHER" id="PTHR15503">
    <property type="entry name" value="LDOC1 RELATED"/>
    <property type="match status" value="1"/>
</dbReference>
<comment type="caution">
    <text evidence="3">The sequence shown here is derived from an EMBL/GenBank/DDBJ whole genome shotgun (WGS) entry which is preliminary data.</text>
</comment>
<dbReference type="Pfam" id="PF13960">
    <property type="entry name" value="DUF4218"/>
    <property type="match status" value="1"/>
</dbReference>
<dbReference type="CDD" id="cd01647">
    <property type="entry name" value="RT_LTR"/>
    <property type="match status" value="1"/>
</dbReference>
<reference evidence="3" key="1">
    <citation type="journal article" date="2019" name="Sci. Rep.">
        <title>Draft genome of Tanacetum cinerariifolium, the natural source of mosquito coil.</title>
        <authorList>
            <person name="Yamashiro T."/>
            <person name="Shiraishi A."/>
            <person name="Satake H."/>
            <person name="Nakayama K."/>
        </authorList>
    </citation>
    <scope>NUCLEOTIDE SEQUENCE</scope>
</reference>
<proteinExistence type="predicted"/>
<dbReference type="Pfam" id="PF00078">
    <property type="entry name" value="RVT_1"/>
    <property type="match status" value="1"/>
</dbReference>